<evidence type="ECO:0000313" key="4">
    <source>
        <dbReference type="Proteomes" id="UP000322530"/>
    </source>
</evidence>
<evidence type="ECO:0000259" key="2">
    <source>
        <dbReference type="PROSITE" id="PS51902"/>
    </source>
</evidence>
<name>A0A5A5TDA5_9CHLR</name>
<dbReference type="InterPro" id="IPR059188">
    <property type="entry name" value="Znf_CLPX-like"/>
</dbReference>
<proteinExistence type="inferred from homology"/>
<dbReference type="Pfam" id="PF06689">
    <property type="entry name" value="zf-C4_ClpX"/>
    <property type="match status" value="1"/>
</dbReference>
<accession>A0A5A5TDA5</accession>
<dbReference type="GO" id="GO:0046983">
    <property type="term" value="F:protein dimerization activity"/>
    <property type="evidence" value="ECO:0007669"/>
    <property type="project" value="InterPro"/>
</dbReference>
<dbReference type="Proteomes" id="UP000322530">
    <property type="component" value="Unassembled WGS sequence"/>
</dbReference>
<dbReference type="InterPro" id="IPR010603">
    <property type="entry name" value="Znf_CppX_C4"/>
</dbReference>
<dbReference type="AlphaFoldDB" id="A0A5A5TDA5"/>
<sequence length="189" mass="20984">MIAGPGAAYICDDCLQVCNDILRDPTPFSPQALELASRPPVVVAAPPPLGEDRSTTTTTREPVRTVILELEQKQQGNTLILHRIQYYQDVFELQYLWIRPPFTAGFAFVPRIIFFLKDTTGAQWTGDRGGMILARPDLASGPNNAVYQGSARFRPLPSTGARTLTIRAADPLGQFEESPPRPWEFEITL</sequence>
<dbReference type="PROSITE" id="PS51902">
    <property type="entry name" value="CLPX_ZB"/>
    <property type="match status" value="1"/>
</dbReference>
<comment type="caution">
    <text evidence="1">Lacks conserved residue(s) required for the propagation of feature annotation.</text>
</comment>
<dbReference type="InterPro" id="IPR038366">
    <property type="entry name" value="Znf_CppX_C4_sf"/>
</dbReference>
<dbReference type="Gene3D" id="6.20.220.10">
    <property type="entry name" value="ClpX chaperone, C4-type zinc finger domain"/>
    <property type="match status" value="1"/>
</dbReference>
<gene>
    <name evidence="3" type="ORF">KDI_27200</name>
</gene>
<dbReference type="GO" id="GO:0006457">
    <property type="term" value="P:protein folding"/>
    <property type="evidence" value="ECO:0007669"/>
    <property type="project" value="UniProtKB-UniRule"/>
</dbReference>
<protein>
    <recommendedName>
        <fullName evidence="2">ClpX-type ZB domain-containing protein</fullName>
    </recommendedName>
</protein>
<keyword evidence="4" id="KW-1185">Reference proteome</keyword>
<evidence type="ECO:0000313" key="3">
    <source>
        <dbReference type="EMBL" id="GCF09156.1"/>
    </source>
</evidence>
<dbReference type="GO" id="GO:0008270">
    <property type="term" value="F:zinc ion binding"/>
    <property type="evidence" value="ECO:0007669"/>
    <property type="project" value="InterPro"/>
</dbReference>
<organism evidence="3 4">
    <name type="scientific">Dictyobacter arantiisoli</name>
    <dbReference type="NCBI Taxonomy" id="2014874"/>
    <lineage>
        <taxon>Bacteria</taxon>
        <taxon>Bacillati</taxon>
        <taxon>Chloroflexota</taxon>
        <taxon>Ktedonobacteria</taxon>
        <taxon>Ktedonobacterales</taxon>
        <taxon>Dictyobacteraceae</taxon>
        <taxon>Dictyobacter</taxon>
    </lineage>
</organism>
<comment type="similarity">
    <text evidence="1">Belongs to the ClpX chaperone family.</text>
</comment>
<feature type="domain" description="ClpX-type ZB" evidence="2">
    <location>
        <begin position="1"/>
        <end position="30"/>
    </location>
</feature>
<keyword evidence="1" id="KW-0143">Chaperone</keyword>
<comment type="caution">
    <text evidence="3">The sequence shown here is derived from an EMBL/GenBank/DDBJ whole genome shotgun (WGS) entry which is preliminary data.</text>
</comment>
<dbReference type="EMBL" id="BIXY01000037">
    <property type="protein sequence ID" value="GCF09156.1"/>
    <property type="molecule type" value="Genomic_DNA"/>
</dbReference>
<evidence type="ECO:0000256" key="1">
    <source>
        <dbReference type="PROSITE-ProRule" id="PRU01250"/>
    </source>
</evidence>
<reference evidence="3 4" key="1">
    <citation type="submission" date="2019-01" db="EMBL/GenBank/DDBJ databases">
        <title>Draft genome sequence of Dictyobacter sp. Uno17.</title>
        <authorList>
            <person name="Wang C.M."/>
            <person name="Zheng Y."/>
            <person name="Sakai Y."/>
            <person name="Abe K."/>
            <person name="Yokota A."/>
            <person name="Yabe S."/>
        </authorList>
    </citation>
    <scope>NUCLEOTIDE SEQUENCE [LARGE SCALE GENOMIC DNA]</scope>
    <source>
        <strain evidence="3 4">Uno17</strain>
    </source>
</reference>
<dbReference type="GO" id="GO:0051082">
    <property type="term" value="F:unfolded protein binding"/>
    <property type="evidence" value="ECO:0007669"/>
    <property type="project" value="UniProtKB-UniRule"/>
</dbReference>